<accession>A0ABS8JL12</accession>
<sequence>MHGPEGDIAEATQPATAGADPAASALHARLTGLLAEVSREALQGEDLEAVLRRIVECLVRNLPVAIASIILLDDDGQHFVHETWAGDLDLYPAELANGWPISVGAAGRCARTGEAQRITDVDTDPDYVPGNTRVRSEYLVPIRHRARLHGVLNIESTRADFFDQAACDVFDAIADQVAGAIHLARVVAELETANRKLQALSMIDGLTGIANRRCFDQRLASDWEWLAAESRELALVLIDADAFKPLNDAHGHLYGDECLRELARLCTRFADGGNDLVARFGGEELVLLLPGRSLEAAVALGEALRRDVEAAGMPHDASTIASCVTVSVGVSAVTPSKARSPERLLAAADRALYAAKAQGRNRVVAALTGD</sequence>
<dbReference type="SMART" id="SM00065">
    <property type="entry name" value="GAF"/>
    <property type="match status" value="1"/>
</dbReference>
<dbReference type="InterPro" id="IPR000160">
    <property type="entry name" value="GGDEF_dom"/>
</dbReference>
<comment type="catalytic activity">
    <reaction evidence="2">
        <text>2 GTP = 3',3'-c-di-GMP + 2 diphosphate</text>
        <dbReference type="Rhea" id="RHEA:24898"/>
        <dbReference type="ChEBI" id="CHEBI:33019"/>
        <dbReference type="ChEBI" id="CHEBI:37565"/>
        <dbReference type="ChEBI" id="CHEBI:58805"/>
        <dbReference type="EC" id="2.7.7.65"/>
    </reaction>
</comment>
<dbReference type="Pfam" id="PF13185">
    <property type="entry name" value="GAF_2"/>
    <property type="match status" value="1"/>
</dbReference>
<dbReference type="PROSITE" id="PS50887">
    <property type="entry name" value="GGDEF"/>
    <property type="match status" value="1"/>
</dbReference>
<keyword evidence="5" id="KW-0548">Nucleotidyltransferase</keyword>
<reference evidence="5" key="1">
    <citation type="submission" date="2021-10" db="EMBL/GenBank/DDBJ databases">
        <authorList>
            <person name="Lyu M."/>
            <person name="Wang X."/>
            <person name="Meng X."/>
            <person name="Xu K."/>
        </authorList>
    </citation>
    <scope>NUCLEOTIDE SEQUENCE</scope>
    <source>
        <strain evidence="5">A6</strain>
    </source>
</reference>
<dbReference type="SUPFAM" id="SSF55073">
    <property type="entry name" value="Nucleotide cyclase"/>
    <property type="match status" value="1"/>
</dbReference>
<evidence type="ECO:0000313" key="6">
    <source>
        <dbReference type="Proteomes" id="UP001165293"/>
    </source>
</evidence>
<comment type="caution">
    <text evidence="5">The sequence shown here is derived from an EMBL/GenBank/DDBJ whole genome shotgun (WGS) entry which is preliminary data.</text>
</comment>
<dbReference type="InterPro" id="IPR043128">
    <property type="entry name" value="Rev_trsase/Diguanyl_cyclase"/>
</dbReference>
<dbReference type="InterPro" id="IPR029787">
    <property type="entry name" value="Nucleotide_cyclase"/>
</dbReference>
<feature type="domain" description="GGDEF" evidence="4">
    <location>
        <begin position="231"/>
        <end position="368"/>
    </location>
</feature>
<dbReference type="RefSeq" id="WP_230528090.1">
    <property type="nucleotide sequence ID" value="NZ_JAJGAK010000004.1"/>
</dbReference>
<dbReference type="EMBL" id="JAJGAK010000004">
    <property type="protein sequence ID" value="MCC8364296.1"/>
    <property type="molecule type" value="Genomic_DNA"/>
</dbReference>
<dbReference type="SUPFAM" id="SSF55781">
    <property type="entry name" value="GAF domain-like"/>
    <property type="match status" value="1"/>
</dbReference>
<evidence type="ECO:0000256" key="3">
    <source>
        <dbReference type="SAM" id="MobiDB-lite"/>
    </source>
</evidence>
<dbReference type="GO" id="GO:0052621">
    <property type="term" value="F:diguanylate cyclase activity"/>
    <property type="evidence" value="ECO:0007669"/>
    <property type="project" value="UniProtKB-EC"/>
</dbReference>
<dbReference type="InterPro" id="IPR029016">
    <property type="entry name" value="GAF-like_dom_sf"/>
</dbReference>
<dbReference type="PANTHER" id="PTHR45138">
    <property type="entry name" value="REGULATORY COMPONENTS OF SENSORY TRANSDUCTION SYSTEM"/>
    <property type="match status" value="1"/>
</dbReference>
<evidence type="ECO:0000256" key="1">
    <source>
        <dbReference type="ARBA" id="ARBA00012528"/>
    </source>
</evidence>
<dbReference type="EC" id="2.7.7.65" evidence="1"/>
<dbReference type="Proteomes" id="UP001165293">
    <property type="component" value="Unassembled WGS sequence"/>
</dbReference>
<dbReference type="Pfam" id="PF00990">
    <property type="entry name" value="GGDEF"/>
    <property type="match status" value="1"/>
</dbReference>
<keyword evidence="5" id="KW-0808">Transferase</keyword>
<feature type="compositionally biased region" description="Low complexity" evidence="3">
    <location>
        <begin position="11"/>
        <end position="20"/>
    </location>
</feature>
<dbReference type="NCBIfam" id="TIGR00254">
    <property type="entry name" value="GGDEF"/>
    <property type="match status" value="1"/>
</dbReference>
<dbReference type="InterPro" id="IPR050469">
    <property type="entry name" value="Diguanylate_Cyclase"/>
</dbReference>
<evidence type="ECO:0000259" key="4">
    <source>
        <dbReference type="PROSITE" id="PS50887"/>
    </source>
</evidence>
<name>A0ABS8JL12_9GAMM</name>
<dbReference type="PANTHER" id="PTHR45138:SF9">
    <property type="entry name" value="DIGUANYLATE CYCLASE DGCM-RELATED"/>
    <property type="match status" value="1"/>
</dbReference>
<dbReference type="Gene3D" id="3.30.70.270">
    <property type="match status" value="1"/>
</dbReference>
<evidence type="ECO:0000256" key="2">
    <source>
        <dbReference type="ARBA" id="ARBA00034247"/>
    </source>
</evidence>
<dbReference type="InterPro" id="IPR003018">
    <property type="entry name" value="GAF"/>
</dbReference>
<dbReference type="SMART" id="SM00267">
    <property type="entry name" value="GGDEF"/>
    <property type="match status" value="1"/>
</dbReference>
<protein>
    <recommendedName>
        <fullName evidence="1">diguanylate cyclase</fullName>
        <ecNumber evidence="1">2.7.7.65</ecNumber>
    </recommendedName>
</protein>
<proteinExistence type="predicted"/>
<dbReference type="CDD" id="cd01949">
    <property type="entry name" value="GGDEF"/>
    <property type="match status" value="1"/>
</dbReference>
<dbReference type="Gene3D" id="3.30.450.40">
    <property type="match status" value="1"/>
</dbReference>
<feature type="region of interest" description="Disordered" evidence="3">
    <location>
        <begin position="1"/>
        <end position="20"/>
    </location>
</feature>
<gene>
    <name evidence="5" type="ORF">LK996_14570</name>
</gene>
<evidence type="ECO:0000313" key="5">
    <source>
        <dbReference type="EMBL" id="MCC8364296.1"/>
    </source>
</evidence>
<organism evidence="5 6">
    <name type="scientific">Noviluteimonas lactosilytica</name>
    <dbReference type="NCBI Taxonomy" id="2888523"/>
    <lineage>
        <taxon>Bacteria</taxon>
        <taxon>Pseudomonadati</taxon>
        <taxon>Pseudomonadota</taxon>
        <taxon>Gammaproteobacteria</taxon>
        <taxon>Lysobacterales</taxon>
        <taxon>Lysobacteraceae</taxon>
        <taxon>Noviluteimonas</taxon>
    </lineage>
</organism>
<keyword evidence="6" id="KW-1185">Reference proteome</keyword>